<feature type="domain" description="HTH cro/C1-type" evidence="1">
    <location>
        <begin position="20"/>
        <end position="75"/>
    </location>
</feature>
<reference evidence="2 3" key="1">
    <citation type="submission" date="2020-01" db="EMBL/GenBank/DDBJ databases">
        <title>Kibdelosporangium persica a novel Actinomycetes from a hot desert in Iran.</title>
        <authorList>
            <person name="Safaei N."/>
            <person name="Zaburannyi N."/>
            <person name="Mueller R."/>
            <person name="Wink J."/>
        </authorList>
    </citation>
    <scope>NUCLEOTIDE SEQUENCE [LARGE SCALE GENOMIC DNA]</scope>
    <source>
        <strain evidence="2 3">4NS15</strain>
    </source>
</reference>
<organism evidence="2 3">
    <name type="scientific">Kibdelosporangium persicum</name>
    <dbReference type="NCBI Taxonomy" id="2698649"/>
    <lineage>
        <taxon>Bacteria</taxon>
        <taxon>Bacillati</taxon>
        <taxon>Actinomycetota</taxon>
        <taxon>Actinomycetes</taxon>
        <taxon>Pseudonocardiales</taxon>
        <taxon>Pseudonocardiaceae</taxon>
        <taxon>Kibdelosporangium</taxon>
    </lineage>
</organism>
<evidence type="ECO:0000313" key="2">
    <source>
        <dbReference type="EMBL" id="NRN63861.1"/>
    </source>
</evidence>
<protein>
    <submittedName>
        <fullName evidence="2">DNA-binding XRE family transcriptional regulator</fullName>
    </submittedName>
</protein>
<dbReference type="CDD" id="cd00093">
    <property type="entry name" value="HTH_XRE"/>
    <property type="match status" value="1"/>
</dbReference>
<accession>A0ABX2EXU9</accession>
<evidence type="ECO:0000259" key="1">
    <source>
        <dbReference type="PROSITE" id="PS50943"/>
    </source>
</evidence>
<dbReference type="Proteomes" id="UP000763557">
    <property type="component" value="Unassembled WGS sequence"/>
</dbReference>
<dbReference type="Pfam" id="PF13560">
    <property type="entry name" value="HTH_31"/>
    <property type="match status" value="1"/>
</dbReference>
<dbReference type="RefSeq" id="WP_173125084.1">
    <property type="nucleotide sequence ID" value="NZ_CBCSGW010000043.1"/>
</dbReference>
<comment type="caution">
    <text evidence="2">The sequence shown here is derived from an EMBL/GenBank/DDBJ whole genome shotgun (WGS) entry which is preliminary data.</text>
</comment>
<evidence type="ECO:0000313" key="3">
    <source>
        <dbReference type="Proteomes" id="UP000763557"/>
    </source>
</evidence>
<dbReference type="SMART" id="SM00530">
    <property type="entry name" value="HTH_XRE"/>
    <property type="match status" value="1"/>
</dbReference>
<dbReference type="SUPFAM" id="SSF47413">
    <property type="entry name" value="lambda repressor-like DNA-binding domains"/>
    <property type="match status" value="1"/>
</dbReference>
<keyword evidence="2" id="KW-0238">DNA-binding</keyword>
<dbReference type="InterPro" id="IPR043917">
    <property type="entry name" value="DUF5753"/>
</dbReference>
<name>A0ABX2EXU9_9PSEU</name>
<proteinExistence type="predicted"/>
<dbReference type="PROSITE" id="PS50943">
    <property type="entry name" value="HTH_CROC1"/>
    <property type="match status" value="1"/>
</dbReference>
<keyword evidence="3" id="KW-1185">Reference proteome</keyword>
<gene>
    <name evidence="2" type="ORF">GC106_10620</name>
</gene>
<dbReference type="Pfam" id="PF19054">
    <property type="entry name" value="DUF5753"/>
    <property type="match status" value="1"/>
</dbReference>
<dbReference type="InterPro" id="IPR010982">
    <property type="entry name" value="Lambda_DNA-bd_dom_sf"/>
</dbReference>
<dbReference type="EMBL" id="JAAATY010000002">
    <property type="protein sequence ID" value="NRN63861.1"/>
    <property type="molecule type" value="Genomic_DNA"/>
</dbReference>
<dbReference type="Gene3D" id="1.10.260.40">
    <property type="entry name" value="lambda repressor-like DNA-binding domains"/>
    <property type="match status" value="1"/>
</dbReference>
<dbReference type="GO" id="GO:0003677">
    <property type="term" value="F:DNA binding"/>
    <property type="evidence" value="ECO:0007669"/>
    <property type="project" value="UniProtKB-KW"/>
</dbReference>
<dbReference type="InterPro" id="IPR001387">
    <property type="entry name" value="Cro/C1-type_HTH"/>
</dbReference>
<sequence length="285" mass="32929">MTARPSKIPNFHVRRLSRKLAELRTKAGLTQKDPYETTKIDFRRIWRFENGEQIPRFVELNALLDLYGVPSFEWEPYHDMWNAARQKGWWHGQPLRNIDFVANEQEASHIRDVQLTYVPELLQTEEYARRVLDTCVPPMSNNRLSVELASRPVRQQRLDAESPVKLHALIYQPVIHARVDKAQLRLLADRADQANVTLQILPRMDEPHGALAGSFTLLSFPDRDEPDLGYTSEPLGLKMSDDPEMTTELGRIFKALARRSKSPEESRAYLDKLLNQRHLAGTGIR</sequence>